<organism evidence="1 2">
    <name type="scientific">Sphingomonas echinoides</name>
    <dbReference type="NCBI Taxonomy" id="59803"/>
    <lineage>
        <taxon>Bacteria</taxon>
        <taxon>Pseudomonadati</taxon>
        <taxon>Pseudomonadota</taxon>
        <taxon>Alphaproteobacteria</taxon>
        <taxon>Sphingomonadales</taxon>
        <taxon>Sphingomonadaceae</taxon>
        <taxon>Sphingomonas</taxon>
    </lineage>
</organism>
<protein>
    <recommendedName>
        <fullName evidence="3">CYTH domain-containing protein</fullName>
    </recommendedName>
</protein>
<reference evidence="1 2" key="1">
    <citation type="submission" date="2023-11" db="EMBL/GenBank/DDBJ databases">
        <title>MicrobeMod: A computational toolkit for identifying prokaryotic methylation and restriction-modification with nanopore sequencing.</title>
        <authorList>
            <person name="Crits-Christoph A."/>
            <person name="Kang S.C."/>
            <person name="Lee H."/>
            <person name="Ostrov N."/>
        </authorList>
    </citation>
    <scope>NUCLEOTIDE SEQUENCE [LARGE SCALE GENOMIC DNA]</scope>
    <source>
        <strain evidence="1 2">ATCC 14820</strain>
    </source>
</reference>
<gene>
    <name evidence="1" type="ORF">SIL82_01695</name>
</gene>
<sequence length="173" mass="19504">MRTGIDEARDPKYAHIERERRWLVDPAIRPDLSALPYVLIEDRYIANTRMRLRRMTASASGEQALKLTKKYECSDPLARPIVTTYLTQDEYALLETLPAAVLIKRRYEVMDQGITFGLDQFLGALAPLELAEIEWSDDAGLTALPSPSWAVRDISDDPRYQGGAISHSGIPKD</sequence>
<dbReference type="Gene3D" id="2.40.320.10">
    <property type="entry name" value="Hypothetical Protein Pfu-838710-001"/>
    <property type="match status" value="1"/>
</dbReference>
<dbReference type="EMBL" id="JAWXXV010000001">
    <property type="protein sequence ID" value="MDX5982959.1"/>
    <property type="molecule type" value="Genomic_DNA"/>
</dbReference>
<evidence type="ECO:0008006" key="3">
    <source>
        <dbReference type="Google" id="ProtNLM"/>
    </source>
</evidence>
<keyword evidence="2" id="KW-1185">Reference proteome</keyword>
<dbReference type="Proteomes" id="UP001279660">
    <property type="component" value="Unassembled WGS sequence"/>
</dbReference>
<evidence type="ECO:0000313" key="1">
    <source>
        <dbReference type="EMBL" id="MDX5982959.1"/>
    </source>
</evidence>
<evidence type="ECO:0000313" key="2">
    <source>
        <dbReference type="Proteomes" id="UP001279660"/>
    </source>
</evidence>
<dbReference type="InterPro" id="IPR012042">
    <property type="entry name" value="NeuTTM/CthTTM-like"/>
</dbReference>
<dbReference type="PIRSF" id="PIRSF016487">
    <property type="entry name" value="CYTH_UCP016487"/>
    <property type="match status" value="1"/>
</dbReference>
<proteinExistence type="predicted"/>
<dbReference type="InterPro" id="IPR033469">
    <property type="entry name" value="CYTH-like_dom_sf"/>
</dbReference>
<comment type="caution">
    <text evidence="1">The sequence shown here is derived from an EMBL/GenBank/DDBJ whole genome shotgun (WGS) entry which is preliminary data.</text>
</comment>
<dbReference type="SUPFAM" id="SSF55154">
    <property type="entry name" value="CYTH-like phosphatases"/>
    <property type="match status" value="1"/>
</dbReference>
<accession>A0ABU4PHR6</accession>
<dbReference type="RefSeq" id="WP_010405858.1">
    <property type="nucleotide sequence ID" value="NZ_JAWXXV010000001.1"/>
</dbReference>
<name>A0ABU4PHR6_9SPHN</name>